<sequence length="295" mass="31434">MTELKCFATKSIGLQSDLRLNLVLSGPDPASSKSPTVFFLHFWGGSSAVWSRVTSLLPPEWPTAALDFRGWGASVGPDDAGAYSIAHLAADVEAAIASLEPQKVVLVGMSMGGKVAQAVAGRGRVGSALRGVLLVGPAPPTPLVLPGEMREQQVHAYDSAQSAEFVARHVLTSPRSGLGDDAYEAMVRDMLGGNRWAREAWPAYAMAEDVVELARRIVVPVVVLGGENDLVEPVERLRSEVVGNIGGAKMIVLPGAGHMVPLEKPAEVAREIKEFVDRHATRTPEVEEKMSEAEN</sequence>
<dbReference type="PANTHER" id="PTHR43798:SF31">
    <property type="entry name" value="AB HYDROLASE SUPERFAMILY PROTEIN YCLE"/>
    <property type="match status" value="1"/>
</dbReference>
<protein>
    <submittedName>
        <fullName evidence="3">Alpha beta-hydrolase</fullName>
    </submittedName>
</protein>
<dbReference type="PRINTS" id="PR00412">
    <property type="entry name" value="EPOXHYDRLASE"/>
</dbReference>
<dbReference type="InterPro" id="IPR050266">
    <property type="entry name" value="AB_hydrolase_sf"/>
</dbReference>
<reference evidence="4" key="1">
    <citation type="journal article" date="2023" name="Mol. Phylogenet. Evol.">
        <title>Genome-scale phylogeny and comparative genomics of the fungal order Sordariales.</title>
        <authorList>
            <person name="Hensen N."/>
            <person name="Bonometti L."/>
            <person name="Westerberg I."/>
            <person name="Brannstrom I.O."/>
            <person name="Guillou S."/>
            <person name="Cros-Aarteil S."/>
            <person name="Calhoun S."/>
            <person name="Haridas S."/>
            <person name="Kuo A."/>
            <person name="Mondo S."/>
            <person name="Pangilinan J."/>
            <person name="Riley R."/>
            <person name="LaButti K."/>
            <person name="Andreopoulos B."/>
            <person name="Lipzen A."/>
            <person name="Chen C."/>
            <person name="Yan M."/>
            <person name="Daum C."/>
            <person name="Ng V."/>
            <person name="Clum A."/>
            <person name="Steindorff A."/>
            <person name="Ohm R.A."/>
            <person name="Martin F."/>
            <person name="Silar P."/>
            <person name="Natvig D.O."/>
            <person name="Lalanne C."/>
            <person name="Gautier V."/>
            <person name="Ament-Velasquez S.L."/>
            <person name="Kruys A."/>
            <person name="Hutchinson M.I."/>
            <person name="Powell A.J."/>
            <person name="Barry K."/>
            <person name="Miller A.N."/>
            <person name="Grigoriev I.V."/>
            <person name="Debuchy R."/>
            <person name="Gladieux P."/>
            <person name="Hiltunen Thoren M."/>
            <person name="Johannesson H."/>
        </authorList>
    </citation>
    <scope>NUCLEOTIDE SEQUENCE [LARGE SCALE GENOMIC DNA]</scope>
    <source>
        <strain evidence="4">CBS 340.73</strain>
    </source>
</reference>
<name>A0AAN6N4M9_9PEZI</name>
<evidence type="ECO:0000313" key="4">
    <source>
        <dbReference type="Proteomes" id="UP001303473"/>
    </source>
</evidence>
<keyword evidence="4" id="KW-1185">Reference proteome</keyword>
<evidence type="ECO:0000259" key="2">
    <source>
        <dbReference type="Pfam" id="PF12697"/>
    </source>
</evidence>
<organism evidence="3 4">
    <name type="scientific">Diplogelasinospora grovesii</name>
    <dbReference type="NCBI Taxonomy" id="303347"/>
    <lineage>
        <taxon>Eukaryota</taxon>
        <taxon>Fungi</taxon>
        <taxon>Dikarya</taxon>
        <taxon>Ascomycota</taxon>
        <taxon>Pezizomycotina</taxon>
        <taxon>Sordariomycetes</taxon>
        <taxon>Sordariomycetidae</taxon>
        <taxon>Sordariales</taxon>
        <taxon>Diplogelasinosporaceae</taxon>
        <taxon>Diplogelasinospora</taxon>
    </lineage>
</organism>
<dbReference type="EMBL" id="MU853836">
    <property type="protein sequence ID" value="KAK3938158.1"/>
    <property type="molecule type" value="Genomic_DNA"/>
</dbReference>
<proteinExistence type="predicted"/>
<accession>A0AAN6N4M9</accession>
<dbReference type="Pfam" id="PF12697">
    <property type="entry name" value="Abhydrolase_6"/>
    <property type="match status" value="1"/>
</dbReference>
<dbReference type="AlphaFoldDB" id="A0AAN6N4M9"/>
<dbReference type="Proteomes" id="UP001303473">
    <property type="component" value="Unassembled WGS sequence"/>
</dbReference>
<feature type="domain" description="AB hydrolase-1" evidence="2">
    <location>
        <begin position="37"/>
        <end position="270"/>
    </location>
</feature>
<dbReference type="InterPro" id="IPR000639">
    <property type="entry name" value="Epox_hydrolase-like"/>
</dbReference>
<comment type="caution">
    <text evidence="3">The sequence shown here is derived from an EMBL/GenBank/DDBJ whole genome shotgun (WGS) entry which is preliminary data.</text>
</comment>
<evidence type="ECO:0000313" key="3">
    <source>
        <dbReference type="EMBL" id="KAK3938158.1"/>
    </source>
</evidence>
<evidence type="ECO:0000256" key="1">
    <source>
        <dbReference type="ARBA" id="ARBA00022801"/>
    </source>
</evidence>
<dbReference type="Gene3D" id="3.40.50.1820">
    <property type="entry name" value="alpha/beta hydrolase"/>
    <property type="match status" value="1"/>
</dbReference>
<dbReference type="InterPro" id="IPR029058">
    <property type="entry name" value="AB_hydrolase_fold"/>
</dbReference>
<dbReference type="GO" id="GO:0016787">
    <property type="term" value="F:hydrolase activity"/>
    <property type="evidence" value="ECO:0007669"/>
    <property type="project" value="UniProtKB-KW"/>
</dbReference>
<keyword evidence="1" id="KW-0378">Hydrolase</keyword>
<dbReference type="GO" id="GO:0016020">
    <property type="term" value="C:membrane"/>
    <property type="evidence" value="ECO:0007669"/>
    <property type="project" value="TreeGrafter"/>
</dbReference>
<dbReference type="InterPro" id="IPR000073">
    <property type="entry name" value="AB_hydrolase_1"/>
</dbReference>
<dbReference type="SUPFAM" id="SSF53474">
    <property type="entry name" value="alpha/beta-Hydrolases"/>
    <property type="match status" value="1"/>
</dbReference>
<gene>
    <name evidence="3" type="ORF">QBC46DRAFT_266011</name>
</gene>
<dbReference type="PANTHER" id="PTHR43798">
    <property type="entry name" value="MONOACYLGLYCEROL LIPASE"/>
    <property type="match status" value="1"/>
</dbReference>